<dbReference type="Pfam" id="PF08617">
    <property type="entry name" value="CGI-121"/>
    <property type="match status" value="1"/>
</dbReference>
<dbReference type="GeneID" id="6015981"/>
<sequence length="200" mass="22369">MDGFTFPHFPPTKSFAQFALFRQVENAAQLRKRIIEASTMEGEKGESEREAVNFAFIEAKLITSRLHLQTAIHQAILAFTQDALKTKYVHSEILFALNPTNNITEAIRRYGVSDTTTDMIVVRVGDVALPPSNAQELMKDVVIGHIVPFSELEEITDWAAIKKYYKLNSEPAIKALKGAEERTAIDKIVVSTVAMKSVMQ</sequence>
<dbReference type="OMA" id="IVCRMST"/>
<evidence type="ECO:0000256" key="7">
    <source>
        <dbReference type="ARBA" id="ARBA00025043"/>
    </source>
</evidence>
<proteinExistence type="inferred from homology"/>
<name>A8P7I6_COPC7</name>
<evidence type="ECO:0000313" key="9">
    <source>
        <dbReference type="EMBL" id="EAU82484.1"/>
    </source>
</evidence>
<dbReference type="NCBIfam" id="NF011465">
    <property type="entry name" value="PRK14886.1-1"/>
    <property type="match status" value="1"/>
</dbReference>
<keyword evidence="5" id="KW-0819">tRNA processing</keyword>
<comment type="subcellular location">
    <subcellularLocation>
        <location evidence="1">Nucleus</location>
    </subcellularLocation>
</comment>
<evidence type="ECO:0000256" key="2">
    <source>
        <dbReference type="ARBA" id="ARBA00005546"/>
    </source>
</evidence>
<dbReference type="EMBL" id="AACS02000005">
    <property type="protein sequence ID" value="EAU82484.1"/>
    <property type="molecule type" value="Genomic_DNA"/>
</dbReference>
<dbReference type="PANTHER" id="PTHR15840:SF10">
    <property type="entry name" value="EKC_KEOPS COMPLEX SUBUNIT TPRKB"/>
    <property type="match status" value="1"/>
</dbReference>
<dbReference type="eggNOG" id="KOG4066">
    <property type="taxonomic scope" value="Eukaryota"/>
</dbReference>
<dbReference type="GO" id="GO:0005634">
    <property type="term" value="C:nucleus"/>
    <property type="evidence" value="ECO:0007669"/>
    <property type="project" value="UniProtKB-SubCell"/>
</dbReference>
<evidence type="ECO:0000256" key="6">
    <source>
        <dbReference type="ARBA" id="ARBA00023242"/>
    </source>
</evidence>
<dbReference type="VEuPathDB" id="FungiDB:CC1G_08235"/>
<dbReference type="Gene3D" id="3.30.2380.10">
    <property type="entry name" value="CGI121/TPRKB"/>
    <property type="match status" value="1"/>
</dbReference>
<reference evidence="9 10" key="1">
    <citation type="journal article" date="2010" name="Proc. Natl. Acad. Sci. U.S.A.">
        <title>Insights into evolution of multicellular fungi from the assembled chromosomes of the mushroom Coprinopsis cinerea (Coprinus cinereus).</title>
        <authorList>
            <person name="Stajich J.E."/>
            <person name="Wilke S.K."/>
            <person name="Ahren D."/>
            <person name="Au C.H."/>
            <person name="Birren B.W."/>
            <person name="Borodovsky M."/>
            <person name="Burns C."/>
            <person name="Canback B."/>
            <person name="Casselton L.A."/>
            <person name="Cheng C.K."/>
            <person name="Deng J."/>
            <person name="Dietrich F.S."/>
            <person name="Fargo D.C."/>
            <person name="Farman M.L."/>
            <person name="Gathman A.C."/>
            <person name="Goldberg J."/>
            <person name="Guigo R."/>
            <person name="Hoegger P.J."/>
            <person name="Hooker J.B."/>
            <person name="Huggins A."/>
            <person name="James T.Y."/>
            <person name="Kamada T."/>
            <person name="Kilaru S."/>
            <person name="Kodira C."/>
            <person name="Kues U."/>
            <person name="Kupfer D."/>
            <person name="Kwan H.S."/>
            <person name="Lomsadze A."/>
            <person name="Li W."/>
            <person name="Lilly W.W."/>
            <person name="Ma L.J."/>
            <person name="Mackey A.J."/>
            <person name="Manning G."/>
            <person name="Martin F."/>
            <person name="Muraguchi H."/>
            <person name="Natvig D.O."/>
            <person name="Palmerini H."/>
            <person name="Ramesh M.A."/>
            <person name="Rehmeyer C.J."/>
            <person name="Roe B.A."/>
            <person name="Shenoy N."/>
            <person name="Stanke M."/>
            <person name="Ter-Hovhannisyan V."/>
            <person name="Tunlid A."/>
            <person name="Velagapudi R."/>
            <person name="Vision T.J."/>
            <person name="Zeng Q."/>
            <person name="Zolan M.E."/>
            <person name="Pukkila P.J."/>
        </authorList>
    </citation>
    <scope>NUCLEOTIDE SEQUENCE [LARGE SCALE GENOMIC DNA]</scope>
    <source>
        <strain evidence="10">Okayama-7 / 130 / ATCC MYA-4618 / FGSC 9003</strain>
    </source>
</reference>
<dbReference type="RefSeq" id="XP_001839368.1">
    <property type="nucleotide sequence ID" value="XM_001839316.1"/>
</dbReference>
<dbReference type="OrthoDB" id="329139at2759"/>
<evidence type="ECO:0000256" key="1">
    <source>
        <dbReference type="ARBA" id="ARBA00004123"/>
    </source>
</evidence>
<dbReference type="GO" id="GO:0000408">
    <property type="term" value="C:EKC/KEOPS complex"/>
    <property type="evidence" value="ECO:0007669"/>
    <property type="project" value="TreeGrafter"/>
</dbReference>
<dbReference type="InterPro" id="IPR013926">
    <property type="entry name" value="CGI121/TPRKB"/>
</dbReference>
<dbReference type="KEGG" id="cci:CC1G_08235"/>
<dbReference type="AlphaFoldDB" id="A8P7I6"/>
<accession>A8P7I6</accession>
<gene>
    <name evidence="9" type="ORF">CC1G_08235</name>
</gene>
<comment type="caution">
    <text evidence="9">The sequence shown here is derived from an EMBL/GenBank/DDBJ whole genome shotgun (WGS) entry which is preliminary data.</text>
</comment>
<dbReference type="FunCoup" id="A8P7I6">
    <property type="interactions" value="187"/>
</dbReference>
<dbReference type="InParanoid" id="A8P7I6"/>
<evidence type="ECO:0000256" key="3">
    <source>
        <dbReference type="ARBA" id="ARBA00015316"/>
    </source>
</evidence>
<comment type="similarity">
    <text evidence="2 8">Belongs to the CGI121/TPRKB family.</text>
</comment>
<evidence type="ECO:0000256" key="4">
    <source>
        <dbReference type="ARBA" id="ARBA00016009"/>
    </source>
</evidence>
<evidence type="ECO:0000256" key="8">
    <source>
        <dbReference type="RuleBase" id="RU004398"/>
    </source>
</evidence>
<keyword evidence="10" id="KW-1185">Reference proteome</keyword>
<comment type="function">
    <text evidence="7">Component of the EKC/KEOPS complex that is required for the formation of a threonylcarbamoyl group on adenosine at position 37 (t(6)A37) in tRNAs that read codons beginning with adenine. The complex is probably involved in the transfer of the threonylcarbamoyl moiety of threonylcarbamoyl-AMP (TC-AMP) to the N6 group of A37. CGI121 acts as an allosteric effector that regulates the t(6)A activity of the complex. The EKC/KEOPS complex also promotes both telomere uncapping and telomere elongation. The complex is required for efficient recruitment of transcriptional coactivators. CGI121 is not required for tRNA modification.</text>
</comment>
<organism evidence="9 10">
    <name type="scientific">Coprinopsis cinerea (strain Okayama-7 / 130 / ATCC MYA-4618 / FGSC 9003)</name>
    <name type="common">Inky cap fungus</name>
    <name type="synonym">Hormographiella aspergillata</name>
    <dbReference type="NCBI Taxonomy" id="240176"/>
    <lineage>
        <taxon>Eukaryota</taxon>
        <taxon>Fungi</taxon>
        <taxon>Dikarya</taxon>
        <taxon>Basidiomycota</taxon>
        <taxon>Agaricomycotina</taxon>
        <taxon>Agaricomycetes</taxon>
        <taxon>Agaricomycetidae</taxon>
        <taxon>Agaricales</taxon>
        <taxon>Agaricineae</taxon>
        <taxon>Psathyrellaceae</taxon>
        <taxon>Coprinopsis</taxon>
    </lineage>
</organism>
<dbReference type="Proteomes" id="UP000001861">
    <property type="component" value="Unassembled WGS sequence"/>
</dbReference>
<evidence type="ECO:0000313" key="10">
    <source>
        <dbReference type="Proteomes" id="UP000001861"/>
    </source>
</evidence>
<dbReference type="SUPFAM" id="SSF143870">
    <property type="entry name" value="PF0523-like"/>
    <property type="match status" value="1"/>
</dbReference>
<evidence type="ECO:0000256" key="5">
    <source>
        <dbReference type="ARBA" id="ARBA00022694"/>
    </source>
</evidence>
<dbReference type="InterPro" id="IPR036504">
    <property type="entry name" value="CGI121/TPRKB_sf"/>
</dbReference>
<dbReference type="GO" id="GO:0005829">
    <property type="term" value="C:cytosol"/>
    <property type="evidence" value="ECO:0007669"/>
    <property type="project" value="TreeGrafter"/>
</dbReference>
<dbReference type="PANTHER" id="PTHR15840">
    <property type="entry name" value="CGI-121 FAMILY MEMBER"/>
    <property type="match status" value="1"/>
</dbReference>
<dbReference type="GO" id="GO:0002949">
    <property type="term" value="P:tRNA threonylcarbamoyladenosine modification"/>
    <property type="evidence" value="ECO:0007669"/>
    <property type="project" value="TreeGrafter"/>
</dbReference>
<keyword evidence="6 8" id="KW-0539">Nucleus</keyword>
<dbReference type="STRING" id="240176.A8P7I6"/>
<protein>
    <recommendedName>
        <fullName evidence="4">EKC/KEOPS complex subunit CGI121</fullName>
    </recommendedName>
    <alternativeName>
        <fullName evidence="3">EKC/KEOPS complex subunit cgi121</fullName>
    </alternativeName>
</protein>